<gene>
    <name evidence="1" type="ORF">BJ138DRAFT_1144560</name>
</gene>
<keyword evidence="2" id="KW-1185">Reference proteome</keyword>
<organism evidence="1 2">
    <name type="scientific">Hygrophoropsis aurantiaca</name>
    <dbReference type="NCBI Taxonomy" id="72124"/>
    <lineage>
        <taxon>Eukaryota</taxon>
        <taxon>Fungi</taxon>
        <taxon>Dikarya</taxon>
        <taxon>Basidiomycota</taxon>
        <taxon>Agaricomycotina</taxon>
        <taxon>Agaricomycetes</taxon>
        <taxon>Agaricomycetidae</taxon>
        <taxon>Boletales</taxon>
        <taxon>Coniophorineae</taxon>
        <taxon>Hygrophoropsidaceae</taxon>
        <taxon>Hygrophoropsis</taxon>
    </lineage>
</organism>
<reference evidence="1" key="1">
    <citation type="journal article" date="2021" name="New Phytol.">
        <title>Evolutionary innovations through gain and loss of genes in the ectomycorrhizal Boletales.</title>
        <authorList>
            <person name="Wu G."/>
            <person name="Miyauchi S."/>
            <person name="Morin E."/>
            <person name="Kuo A."/>
            <person name="Drula E."/>
            <person name="Varga T."/>
            <person name="Kohler A."/>
            <person name="Feng B."/>
            <person name="Cao Y."/>
            <person name="Lipzen A."/>
            <person name="Daum C."/>
            <person name="Hundley H."/>
            <person name="Pangilinan J."/>
            <person name="Johnson J."/>
            <person name="Barry K."/>
            <person name="LaButti K."/>
            <person name="Ng V."/>
            <person name="Ahrendt S."/>
            <person name="Min B."/>
            <person name="Choi I.G."/>
            <person name="Park H."/>
            <person name="Plett J.M."/>
            <person name="Magnuson J."/>
            <person name="Spatafora J.W."/>
            <person name="Nagy L.G."/>
            <person name="Henrissat B."/>
            <person name="Grigoriev I.V."/>
            <person name="Yang Z.L."/>
            <person name="Xu J."/>
            <person name="Martin F.M."/>
        </authorList>
    </citation>
    <scope>NUCLEOTIDE SEQUENCE</scope>
    <source>
        <strain evidence="1">ATCC 28755</strain>
    </source>
</reference>
<dbReference type="Proteomes" id="UP000790377">
    <property type="component" value="Unassembled WGS sequence"/>
</dbReference>
<protein>
    <submittedName>
        <fullName evidence="1">Uncharacterized protein</fullName>
    </submittedName>
</protein>
<proteinExistence type="predicted"/>
<dbReference type="EMBL" id="MU267619">
    <property type="protein sequence ID" value="KAH7914064.1"/>
    <property type="molecule type" value="Genomic_DNA"/>
</dbReference>
<name>A0ACB8AL00_9AGAM</name>
<sequence length="569" mass="64494">MKFLTSLASKLTFVSNLNNVQSCKFKPDLDTFYHYTSGYWLCNDKEHRAARSVTFNVPAFCRAAAEAVGAKAVIDMVKINESLNRVFLVRFDTGREAIARFPTPLAGPPHFTTASEVATMDFLRRQLAFPIPRVLAWSSRAETTDVGAEFILMEKAPGCLLSGVWKGVPIKEKVNFAEMLGKYESQLLDLKFTHYGSLYYKDDVPPALRAPTLLEDAAPADELNSIFCIGPMARRDYWEAERETMDIDRGPWRTPEEYMTAVASREQAWISRFGTPHILDDPNRVLPDQGDRADHVSCLSLYTTYVPFLVPAEPEHTRPIMWHPDLHASNIFIAGSESGKEATIAEPLVLSAIIDWQGTCIGPAFLQLKVPPLFRTPDAPVGLQMPSLPDNFETLEESQKEELREKQRGLICHKVYEAMAFPLSIVNMKARKELIHVEDLAQVTWKYGLIPFRMAIYRVWQHWEDVMPGTPVPDLYSAEVIDKLEATNAIWLEHNELMDDLAHEFGLGEFGLVKGDWNHFEKVRAALEKKKLEHVAQGKDEEAKMLRSLLWPYRDTLSDPDVIPRLTTG</sequence>
<evidence type="ECO:0000313" key="1">
    <source>
        <dbReference type="EMBL" id="KAH7914064.1"/>
    </source>
</evidence>
<comment type="caution">
    <text evidence="1">The sequence shown here is derived from an EMBL/GenBank/DDBJ whole genome shotgun (WGS) entry which is preliminary data.</text>
</comment>
<evidence type="ECO:0000313" key="2">
    <source>
        <dbReference type="Proteomes" id="UP000790377"/>
    </source>
</evidence>
<accession>A0ACB8AL00</accession>